<accession>A0A7N0UDJ9</accession>
<sequence length="318" mass="35471">MGSYRRFIKFSSTARARLPKSLVCKFGKISITAPNNDSTAPPKAEEAPCIGEFSQSGKKPCKLRKRKNSKSRTSAISILTGCGCQRRLGGIVLDQISDSQMPEVSSIRSLPSTSNSSLDSKVEECPEWRSGLTSGTFDEMLKWASCSLGQELHHNEKSPAIDNNLPKLQIQIPPIRFNDLVTKFRKNTINDGKKVTGKSGGQIEAVKRSLGSRKLNPRHKPIRKTVNDSSTTWKKRNEVQNGKGRLTDSLAIMKSSSDPRREFRDSMMEMIAVNNIKAGKDLEELLACYLLLNSAAYHDVIIQVFKQIWMDLIQINKT</sequence>
<dbReference type="GO" id="GO:0045892">
    <property type="term" value="P:negative regulation of DNA-templated transcription"/>
    <property type="evidence" value="ECO:0007669"/>
    <property type="project" value="UniProtKB-UniRule"/>
</dbReference>
<keyword evidence="10" id="KW-1185">Reference proteome</keyword>
<evidence type="ECO:0000256" key="5">
    <source>
        <dbReference type="ARBA" id="ARBA00023242"/>
    </source>
</evidence>
<evidence type="ECO:0000256" key="1">
    <source>
        <dbReference type="ARBA" id="ARBA00004123"/>
    </source>
</evidence>
<evidence type="ECO:0000256" key="3">
    <source>
        <dbReference type="ARBA" id="ARBA00023015"/>
    </source>
</evidence>
<organism evidence="9 10">
    <name type="scientific">Kalanchoe fedtschenkoi</name>
    <name type="common">Lavender scallops</name>
    <name type="synonym">South American air plant</name>
    <dbReference type="NCBI Taxonomy" id="63787"/>
    <lineage>
        <taxon>Eukaryota</taxon>
        <taxon>Viridiplantae</taxon>
        <taxon>Streptophyta</taxon>
        <taxon>Embryophyta</taxon>
        <taxon>Tracheophyta</taxon>
        <taxon>Spermatophyta</taxon>
        <taxon>Magnoliopsida</taxon>
        <taxon>eudicotyledons</taxon>
        <taxon>Gunneridae</taxon>
        <taxon>Pentapetalae</taxon>
        <taxon>Saxifragales</taxon>
        <taxon>Crassulaceae</taxon>
        <taxon>Kalanchoe</taxon>
    </lineage>
</organism>
<dbReference type="Pfam" id="PF04844">
    <property type="entry name" value="Ovate"/>
    <property type="match status" value="1"/>
</dbReference>
<dbReference type="NCBIfam" id="TIGR01568">
    <property type="entry name" value="A_thal_3678"/>
    <property type="match status" value="1"/>
</dbReference>
<dbReference type="PANTHER" id="PTHR33057">
    <property type="entry name" value="TRANSCRIPTION REPRESSOR OFP7-RELATED"/>
    <property type="match status" value="1"/>
</dbReference>
<dbReference type="InterPro" id="IPR006458">
    <property type="entry name" value="Ovate_C"/>
</dbReference>
<evidence type="ECO:0000313" key="10">
    <source>
        <dbReference type="Proteomes" id="UP000594263"/>
    </source>
</evidence>
<feature type="domain" description="OVATE" evidence="8">
    <location>
        <begin position="252"/>
        <end position="311"/>
    </location>
</feature>
<name>A0A7N0UDJ9_KALFE</name>
<dbReference type="Proteomes" id="UP000594263">
    <property type="component" value="Unplaced"/>
</dbReference>
<dbReference type="GO" id="GO:0005634">
    <property type="term" value="C:nucleus"/>
    <property type="evidence" value="ECO:0007669"/>
    <property type="project" value="UniProtKB-SubCell"/>
</dbReference>
<keyword evidence="5 6" id="KW-0539">Nucleus</keyword>
<dbReference type="EnsemblPlants" id="Kaladp0061s0072.1.v1.1">
    <property type="protein sequence ID" value="Kaladp0061s0072.1.v1.1.CDS.1"/>
    <property type="gene ID" value="Kaladp0061s0072.v1.1"/>
</dbReference>
<dbReference type="AlphaFoldDB" id="A0A7N0UDJ9"/>
<dbReference type="PANTHER" id="PTHR33057:SF82">
    <property type="entry name" value="TRANSCRIPTION REPRESSOR OFP5"/>
    <property type="match status" value="1"/>
</dbReference>
<keyword evidence="3 6" id="KW-0805">Transcription regulation</keyword>
<dbReference type="Gramene" id="Kaladp0061s0072.1.v1.1">
    <property type="protein sequence ID" value="Kaladp0061s0072.1.v1.1.CDS.1"/>
    <property type="gene ID" value="Kaladp0061s0072.v1.1"/>
</dbReference>
<feature type="region of interest" description="Disordered" evidence="7">
    <location>
        <begin position="103"/>
        <end position="122"/>
    </location>
</feature>
<evidence type="ECO:0000256" key="6">
    <source>
        <dbReference type="RuleBase" id="RU367028"/>
    </source>
</evidence>
<evidence type="ECO:0000256" key="4">
    <source>
        <dbReference type="ARBA" id="ARBA00023163"/>
    </source>
</evidence>
<evidence type="ECO:0000256" key="2">
    <source>
        <dbReference type="ARBA" id="ARBA00022491"/>
    </source>
</evidence>
<feature type="compositionally biased region" description="Low complexity" evidence="7">
    <location>
        <begin position="105"/>
        <end position="119"/>
    </location>
</feature>
<keyword evidence="2 6" id="KW-0678">Repressor</keyword>
<evidence type="ECO:0000256" key="7">
    <source>
        <dbReference type="SAM" id="MobiDB-lite"/>
    </source>
</evidence>
<comment type="subcellular location">
    <subcellularLocation>
        <location evidence="1 6">Nucleus</location>
    </subcellularLocation>
</comment>
<keyword evidence="4 6" id="KW-0804">Transcription</keyword>
<evidence type="ECO:0000259" key="8">
    <source>
        <dbReference type="PROSITE" id="PS51754"/>
    </source>
</evidence>
<dbReference type="PROSITE" id="PS51754">
    <property type="entry name" value="OVATE"/>
    <property type="match status" value="1"/>
</dbReference>
<reference evidence="9" key="1">
    <citation type="submission" date="2021-01" db="UniProtKB">
        <authorList>
            <consortium name="EnsemblPlants"/>
        </authorList>
    </citation>
    <scope>IDENTIFICATION</scope>
</reference>
<dbReference type="InterPro" id="IPR038933">
    <property type="entry name" value="Ovate"/>
</dbReference>
<evidence type="ECO:0000313" key="9">
    <source>
        <dbReference type="EnsemblPlants" id="Kaladp0061s0072.1.v1.1.CDS.1"/>
    </source>
</evidence>
<proteinExistence type="predicted"/>
<protein>
    <recommendedName>
        <fullName evidence="6">Transcription repressor</fullName>
    </recommendedName>
    <alternativeName>
        <fullName evidence="6">Ovate family protein</fullName>
    </alternativeName>
</protein>
<comment type="function">
    <text evidence="6">Transcriptional repressor that regulates multiple aspects of plant growth and development.</text>
</comment>